<feature type="transmembrane region" description="Helical" evidence="1">
    <location>
        <begin position="93"/>
        <end position="115"/>
    </location>
</feature>
<evidence type="ECO:0000313" key="3">
    <source>
        <dbReference type="EMBL" id="RRC98997.1"/>
    </source>
</evidence>
<dbReference type="Pfam" id="PF01569">
    <property type="entry name" value="PAP2"/>
    <property type="match status" value="1"/>
</dbReference>
<dbReference type="Proteomes" id="UP000267535">
    <property type="component" value="Unassembled WGS sequence"/>
</dbReference>
<evidence type="ECO:0000256" key="1">
    <source>
        <dbReference type="SAM" id="Phobius"/>
    </source>
</evidence>
<keyword evidence="1" id="KW-1133">Transmembrane helix</keyword>
<feature type="transmembrane region" description="Helical" evidence="1">
    <location>
        <begin position="162"/>
        <end position="190"/>
    </location>
</feature>
<dbReference type="RefSeq" id="WP_124926496.1">
    <property type="nucleotide sequence ID" value="NZ_BMOH01000002.1"/>
</dbReference>
<dbReference type="SUPFAM" id="SSF48317">
    <property type="entry name" value="Acid phosphatase/Vanadium-dependent haloperoxidase"/>
    <property type="match status" value="1"/>
</dbReference>
<keyword evidence="1" id="KW-0812">Transmembrane</keyword>
<dbReference type="OrthoDB" id="9813524at2"/>
<dbReference type="EMBL" id="RQXV01000006">
    <property type="protein sequence ID" value="RRC98997.1"/>
    <property type="molecule type" value="Genomic_DNA"/>
</dbReference>
<comment type="caution">
    <text evidence="3">The sequence shown here is derived from an EMBL/GenBank/DDBJ whole genome shotgun (WGS) entry which is preliminary data.</text>
</comment>
<keyword evidence="1" id="KW-0472">Membrane</keyword>
<organism evidence="3 4">
    <name type="scientific">Amphritea balenae</name>
    <dbReference type="NCBI Taxonomy" id="452629"/>
    <lineage>
        <taxon>Bacteria</taxon>
        <taxon>Pseudomonadati</taxon>
        <taxon>Pseudomonadota</taxon>
        <taxon>Gammaproteobacteria</taxon>
        <taxon>Oceanospirillales</taxon>
        <taxon>Oceanospirillaceae</taxon>
        <taxon>Amphritea</taxon>
    </lineage>
</organism>
<reference evidence="3 4" key="1">
    <citation type="submission" date="2018-11" db="EMBL/GenBank/DDBJ databases">
        <title>The draft genome sequence of Amphritea balenae JAMM 1525T.</title>
        <authorList>
            <person name="Fang Z."/>
            <person name="Zhang Y."/>
            <person name="Han X."/>
        </authorList>
    </citation>
    <scope>NUCLEOTIDE SEQUENCE [LARGE SCALE GENOMIC DNA]</scope>
    <source>
        <strain evidence="3 4">JAMM 1525</strain>
    </source>
</reference>
<feature type="transmembrane region" description="Helical" evidence="1">
    <location>
        <begin position="202"/>
        <end position="220"/>
    </location>
</feature>
<dbReference type="AlphaFoldDB" id="A0A3P1SPE9"/>
<evidence type="ECO:0000259" key="2">
    <source>
        <dbReference type="Pfam" id="PF01569"/>
    </source>
</evidence>
<sequence>MLLTTLKNHRTSSISLILFCLCAALFITYPQLDLIISGAFYNPETEAFIYRKQLIIVAIYKLFAVIHLPILLALILTGILYKIGVLKLSKLKKWTITFLLTALILGPGLIVNTVLKDNSIGRARPVQVDNFGGNSQFTPAFVYSGECARNCSFVSGHAAMGFYFMILGWLFTSARWFWAGTMIGVILSFTRIVQGGHFFSDTLFAFWVVFFVTSLLGYLFNFKHPLNK</sequence>
<accession>A0A3P1SPE9</accession>
<proteinExistence type="predicted"/>
<evidence type="ECO:0000313" key="4">
    <source>
        <dbReference type="Proteomes" id="UP000267535"/>
    </source>
</evidence>
<name>A0A3P1SPE9_9GAMM</name>
<keyword evidence="4" id="KW-1185">Reference proteome</keyword>
<protein>
    <submittedName>
        <fullName evidence="3">Phosphatase PAP2 family protein</fullName>
    </submittedName>
</protein>
<dbReference type="InterPro" id="IPR000326">
    <property type="entry name" value="PAP2/HPO"/>
</dbReference>
<dbReference type="InterPro" id="IPR036938">
    <property type="entry name" value="PAP2/HPO_sf"/>
</dbReference>
<feature type="domain" description="Phosphatidic acid phosphatase type 2/haloperoxidase" evidence="2">
    <location>
        <begin position="99"/>
        <end position="219"/>
    </location>
</feature>
<dbReference type="CDD" id="cd03396">
    <property type="entry name" value="PAP2_like_6"/>
    <property type="match status" value="1"/>
</dbReference>
<dbReference type="Gene3D" id="1.20.144.10">
    <property type="entry name" value="Phosphatidic acid phosphatase type 2/haloperoxidase"/>
    <property type="match status" value="1"/>
</dbReference>
<feature type="transmembrane region" description="Helical" evidence="1">
    <location>
        <begin position="54"/>
        <end position="81"/>
    </location>
</feature>
<gene>
    <name evidence="3" type="ORF">EHS89_12580</name>
</gene>